<evidence type="ECO:0000313" key="10">
    <source>
        <dbReference type="Proteomes" id="UP001589797"/>
    </source>
</evidence>
<evidence type="ECO:0000256" key="3">
    <source>
        <dbReference type="ARBA" id="ARBA00022448"/>
    </source>
</evidence>
<dbReference type="Proteomes" id="UP001589797">
    <property type="component" value="Unassembled WGS sequence"/>
</dbReference>
<protein>
    <submittedName>
        <fullName evidence="9">Sugar MFS transporter</fullName>
    </submittedName>
</protein>
<feature type="transmembrane region" description="Helical" evidence="7">
    <location>
        <begin position="203"/>
        <end position="221"/>
    </location>
</feature>
<evidence type="ECO:0000256" key="5">
    <source>
        <dbReference type="ARBA" id="ARBA00022989"/>
    </source>
</evidence>
<dbReference type="PROSITE" id="PS50850">
    <property type="entry name" value="MFS"/>
    <property type="match status" value="1"/>
</dbReference>
<evidence type="ECO:0000313" key="9">
    <source>
        <dbReference type="EMBL" id="MFC0264261.1"/>
    </source>
</evidence>
<sequence>MNENINKTALFNASCFALITTAFTFAIRAGILPELGDQFGLSAEQLGFINSMWFLGFPISMILGGLFYHKIGPKLIMQIAFVAHTLGIVLTIYAGGYTGLLISTLFIGFGNGCTEAACNPMIADMYSGDKMNKMLNRFHMWFPGGIVLGSLISKFMTDFGMGWQMQMWVLMIPTLIYAVLFFGKAFPKPTVEGVTSISSNVKALFSPVFIFLFFCMALTAISEFGPQQWVNVVMSESGASGMLILALTTGIMAVGRFFAGPVVKSLGQTGVLLGGAIFATLGIYMFSTVTGPMAYLAAVIFAVGVCYFWPVMVGAVAQRVPLSGALGMSIIGGVGMFSTAIFQPIIGKWIDDARMVYDTDLLAGQATLAKMVAFPGILIVLFIIFFFWQKNSKSPEVISAH</sequence>
<dbReference type="InterPro" id="IPR036259">
    <property type="entry name" value="MFS_trans_sf"/>
</dbReference>
<feature type="transmembrane region" description="Helical" evidence="7">
    <location>
        <begin position="271"/>
        <end position="287"/>
    </location>
</feature>
<dbReference type="EMBL" id="JBHLWI010000048">
    <property type="protein sequence ID" value="MFC0264261.1"/>
    <property type="molecule type" value="Genomic_DNA"/>
</dbReference>
<feature type="domain" description="Major facilitator superfamily (MFS) profile" evidence="8">
    <location>
        <begin position="10"/>
        <end position="393"/>
    </location>
</feature>
<dbReference type="InterPro" id="IPR011701">
    <property type="entry name" value="MFS"/>
</dbReference>
<keyword evidence="3" id="KW-0813">Transport</keyword>
<evidence type="ECO:0000256" key="1">
    <source>
        <dbReference type="ARBA" id="ARBA00004127"/>
    </source>
</evidence>
<evidence type="ECO:0000256" key="6">
    <source>
        <dbReference type="ARBA" id="ARBA00023136"/>
    </source>
</evidence>
<organism evidence="9 10">
    <name type="scientific">Fontibacter flavus</name>
    <dbReference type="NCBI Taxonomy" id="654838"/>
    <lineage>
        <taxon>Bacteria</taxon>
        <taxon>Pseudomonadati</taxon>
        <taxon>Bacteroidota</taxon>
        <taxon>Cytophagia</taxon>
        <taxon>Cytophagales</taxon>
        <taxon>Cyclobacteriaceae</taxon>
        <taxon>Fontibacter</taxon>
    </lineage>
</organism>
<dbReference type="PANTHER" id="PTHR23514:SF3">
    <property type="entry name" value="BYPASS OF STOP CODON PROTEIN 6"/>
    <property type="match status" value="1"/>
</dbReference>
<gene>
    <name evidence="9" type="ORF">ACFFIP_16355</name>
</gene>
<dbReference type="InterPro" id="IPR051788">
    <property type="entry name" value="MFS_Transporter"/>
</dbReference>
<feature type="transmembrane region" description="Helical" evidence="7">
    <location>
        <begin position="325"/>
        <end position="346"/>
    </location>
</feature>
<name>A0ABV6FWK1_9BACT</name>
<keyword evidence="4 7" id="KW-0812">Transmembrane</keyword>
<keyword evidence="5 7" id="KW-1133">Transmembrane helix</keyword>
<keyword evidence="6 7" id="KW-0472">Membrane</keyword>
<feature type="transmembrane region" description="Helical" evidence="7">
    <location>
        <begin position="293"/>
        <end position="313"/>
    </location>
</feature>
<feature type="transmembrane region" description="Helical" evidence="7">
    <location>
        <begin position="241"/>
        <end position="259"/>
    </location>
</feature>
<evidence type="ECO:0000256" key="4">
    <source>
        <dbReference type="ARBA" id="ARBA00022692"/>
    </source>
</evidence>
<evidence type="ECO:0000259" key="8">
    <source>
        <dbReference type="PROSITE" id="PS50850"/>
    </source>
</evidence>
<accession>A0ABV6FWK1</accession>
<keyword evidence="10" id="KW-1185">Reference proteome</keyword>
<dbReference type="InterPro" id="IPR020846">
    <property type="entry name" value="MFS_dom"/>
</dbReference>
<evidence type="ECO:0000256" key="2">
    <source>
        <dbReference type="ARBA" id="ARBA00008335"/>
    </source>
</evidence>
<comment type="caution">
    <text evidence="9">The sequence shown here is derived from an EMBL/GenBank/DDBJ whole genome shotgun (WGS) entry which is preliminary data.</text>
</comment>
<dbReference type="RefSeq" id="WP_382388782.1">
    <property type="nucleotide sequence ID" value="NZ_JBHLWI010000048.1"/>
</dbReference>
<comment type="similarity">
    <text evidence="2">Belongs to the major facilitator superfamily.</text>
</comment>
<feature type="transmembrane region" description="Helical" evidence="7">
    <location>
        <begin position="163"/>
        <end position="182"/>
    </location>
</feature>
<comment type="subcellular location">
    <subcellularLocation>
        <location evidence="1">Endomembrane system</location>
        <topology evidence="1">Multi-pass membrane protein</topology>
    </subcellularLocation>
</comment>
<feature type="transmembrane region" description="Helical" evidence="7">
    <location>
        <begin position="9"/>
        <end position="31"/>
    </location>
</feature>
<dbReference type="PANTHER" id="PTHR23514">
    <property type="entry name" value="BYPASS OF STOP CODON PROTEIN 6"/>
    <property type="match status" value="1"/>
</dbReference>
<reference evidence="9 10" key="1">
    <citation type="submission" date="2024-09" db="EMBL/GenBank/DDBJ databases">
        <authorList>
            <person name="Sun Q."/>
            <person name="Mori K."/>
        </authorList>
    </citation>
    <scope>NUCLEOTIDE SEQUENCE [LARGE SCALE GENOMIC DNA]</scope>
    <source>
        <strain evidence="9 10">CCM 7650</strain>
    </source>
</reference>
<evidence type="ECO:0000256" key="7">
    <source>
        <dbReference type="SAM" id="Phobius"/>
    </source>
</evidence>
<dbReference type="SUPFAM" id="SSF103473">
    <property type="entry name" value="MFS general substrate transporter"/>
    <property type="match status" value="1"/>
</dbReference>
<feature type="transmembrane region" description="Helical" evidence="7">
    <location>
        <begin position="51"/>
        <end position="68"/>
    </location>
</feature>
<dbReference type="Gene3D" id="1.20.1250.20">
    <property type="entry name" value="MFS general substrate transporter like domains"/>
    <property type="match status" value="2"/>
</dbReference>
<proteinExistence type="inferred from homology"/>
<feature type="transmembrane region" description="Helical" evidence="7">
    <location>
        <begin position="75"/>
        <end position="94"/>
    </location>
</feature>
<dbReference type="Pfam" id="PF07690">
    <property type="entry name" value="MFS_1"/>
    <property type="match status" value="1"/>
</dbReference>
<feature type="transmembrane region" description="Helical" evidence="7">
    <location>
        <begin position="366"/>
        <end position="388"/>
    </location>
</feature>